<name>A0A5N8W0H2_9ACTN</name>
<accession>A0A5N8W0H2</accession>
<proteinExistence type="predicted"/>
<dbReference type="AlphaFoldDB" id="A0A5N8W0H2"/>
<dbReference type="RefSeq" id="WP_152781407.1">
    <property type="nucleotide sequence ID" value="NZ_VJZE01000028.1"/>
</dbReference>
<dbReference type="Proteomes" id="UP000326979">
    <property type="component" value="Unassembled WGS sequence"/>
</dbReference>
<keyword evidence="2" id="KW-0472">Membrane</keyword>
<keyword evidence="5" id="KW-1185">Reference proteome</keyword>
<keyword evidence="2" id="KW-0812">Transmembrane</keyword>
<sequence>MPSLFRAIARPGASGHGWVVLRLAQCVPFVIVLIGLGIELTPAHDLYTGPLLTAMPALASLTMGPLGTLSAAAGALGVSLTTATLHDAWGGTQIYSNLLGLLVVSVASVTTSNAVRTRRQSELDQVRRIAAAAQEVILRPVPDCLGPVRAASMYLAAERGAQIGGDLYEAVQTPYGVRVIVGDVRGKGLDAVRSAAAVLSAFREAAHYEDELVAVMNHCSAALRREHAGPDTAVGAGGDDPDLVEGFVTALVAQVPDEPVVEVVNCGHPPPLVLRGAGVHALASASPLPPLGLEEFATGLPAKVESHPFVPGDLLLLYTDGVIEARNRDKDFFALPEAMQAVDTRTPREFLEQLHQRLLHHTSGHLTDDTAMIALERDGT</sequence>
<dbReference type="SMART" id="SM00331">
    <property type="entry name" value="PP2C_SIG"/>
    <property type="match status" value="1"/>
</dbReference>
<protein>
    <submittedName>
        <fullName evidence="4">Serine/threonine-protein phosphatase</fullName>
    </submittedName>
</protein>
<dbReference type="EMBL" id="VJZE01000028">
    <property type="protein sequence ID" value="MPY39665.1"/>
    <property type="molecule type" value="Genomic_DNA"/>
</dbReference>
<evidence type="ECO:0000256" key="2">
    <source>
        <dbReference type="SAM" id="Phobius"/>
    </source>
</evidence>
<dbReference type="InterPro" id="IPR036457">
    <property type="entry name" value="PPM-type-like_dom_sf"/>
</dbReference>
<feature type="transmembrane region" description="Helical" evidence="2">
    <location>
        <begin position="50"/>
        <end position="74"/>
    </location>
</feature>
<dbReference type="InterPro" id="IPR001932">
    <property type="entry name" value="PPM-type_phosphatase-like_dom"/>
</dbReference>
<feature type="transmembrane region" description="Helical" evidence="2">
    <location>
        <begin position="94"/>
        <end position="115"/>
    </location>
</feature>
<evidence type="ECO:0000256" key="1">
    <source>
        <dbReference type="ARBA" id="ARBA00022801"/>
    </source>
</evidence>
<feature type="transmembrane region" description="Helical" evidence="2">
    <location>
        <begin position="20"/>
        <end position="38"/>
    </location>
</feature>
<dbReference type="PANTHER" id="PTHR43156:SF2">
    <property type="entry name" value="STAGE II SPORULATION PROTEIN E"/>
    <property type="match status" value="1"/>
</dbReference>
<dbReference type="Pfam" id="PF07228">
    <property type="entry name" value="SpoIIE"/>
    <property type="match status" value="1"/>
</dbReference>
<reference evidence="4 5" key="1">
    <citation type="submission" date="2019-07" db="EMBL/GenBank/DDBJ databases">
        <title>New species of Amycolatopsis and Streptomyces.</title>
        <authorList>
            <person name="Duangmal K."/>
            <person name="Teo W.F.A."/>
            <person name="Lipun K."/>
        </authorList>
    </citation>
    <scope>NUCLEOTIDE SEQUENCE [LARGE SCALE GENOMIC DNA]</scope>
    <source>
        <strain evidence="4 5">TISTR 2346</strain>
    </source>
</reference>
<dbReference type="OrthoDB" id="4935951at2"/>
<comment type="caution">
    <text evidence="4">The sequence shown here is derived from an EMBL/GenBank/DDBJ whole genome shotgun (WGS) entry which is preliminary data.</text>
</comment>
<evidence type="ECO:0000313" key="4">
    <source>
        <dbReference type="EMBL" id="MPY39665.1"/>
    </source>
</evidence>
<dbReference type="InterPro" id="IPR052016">
    <property type="entry name" value="Bact_Sigma-Reg"/>
</dbReference>
<organism evidence="4 5">
    <name type="scientific">Streptomyces phyllanthi</name>
    <dbReference type="NCBI Taxonomy" id="1803180"/>
    <lineage>
        <taxon>Bacteria</taxon>
        <taxon>Bacillati</taxon>
        <taxon>Actinomycetota</taxon>
        <taxon>Actinomycetes</taxon>
        <taxon>Kitasatosporales</taxon>
        <taxon>Streptomycetaceae</taxon>
        <taxon>Streptomyces</taxon>
    </lineage>
</organism>
<keyword evidence="2" id="KW-1133">Transmembrane helix</keyword>
<keyword evidence="1" id="KW-0378">Hydrolase</keyword>
<dbReference type="Gene3D" id="3.60.40.10">
    <property type="entry name" value="PPM-type phosphatase domain"/>
    <property type="match status" value="1"/>
</dbReference>
<dbReference type="SUPFAM" id="SSF81606">
    <property type="entry name" value="PP2C-like"/>
    <property type="match status" value="1"/>
</dbReference>
<gene>
    <name evidence="4" type="ORF">FNH04_06945</name>
</gene>
<feature type="domain" description="PPM-type phosphatase" evidence="3">
    <location>
        <begin position="148"/>
        <end position="377"/>
    </location>
</feature>
<dbReference type="GO" id="GO:0016791">
    <property type="term" value="F:phosphatase activity"/>
    <property type="evidence" value="ECO:0007669"/>
    <property type="project" value="TreeGrafter"/>
</dbReference>
<evidence type="ECO:0000313" key="5">
    <source>
        <dbReference type="Proteomes" id="UP000326979"/>
    </source>
</evidence>
<evidence type="ECO:0000259" key="3">
    <source>
        <dbReference type="SMART" id="SM00331"/>
    </source>
</evidence>
<dbReference type="PANTHER" id="PTHR43156">
    <property type="entry name" value="STAGE II SPORULATION PROTEIN E-RELATED"/>
    <property type="match status" value="1"/>
</dbReference>